<comment type="caution">
    <text evidence="7">The sequence shown here is derived from an EMBL/GenBank/DDBJ whole genome shotgun (WGS) entry which is preliminary data.</text>
</comment>
<feature type="region of interest" description="Disordered" evidence="5">
    <location>
        <begin position="294"/>
        <end position="322"/>
    </location>
</feature>
<dbReference type="InterPro" id="IPR036388">
    <property type="entry name" value="WH-like_DNA-bd_sf"/>
</dbReference>
<name>A0ABU2SF56_9ACTN</name>
<evidence type="ECO:0000256" key="4">
    <source>
        <dbReference type="ARBA" id="ARBA00023163"/>
    </source>
</evidence>
<evidence type="ECO:0000256" key="3">
    <source>
        <dbReference type="ARBA" id="ARBA00023125"/>
    </source>
</evidence>
<gene>
    <name evidence="7" type="ORF">RM779_31230</name>
</gene>
<sequence>MPLNPWRLQLLDAFGRLGTVRAVAAELNMSPSSVSQQLTALEAETRTRLLERVGRRLVLTPAGALLAERARDVLERLDAIEGELAELRSQPVGRLRVSSFASGVLPLLVAAATALARTHPRLDLELLEVEPHESIPALLAGSCDIAVTVDTGDDPPVPGIRTVGLATDPLLLVLPPGHRLARAPVLTLAELARERWALDRPGTYLGELVPRLCRRAGFEPLVAGRFPSHHILVGHVAAGLSVAVLPGLAVAPRAAVVTRTLEPLGERRIVAAVRRVTGRRAATSAVLTALGAAAAQAAGAGPPPRPRRRPGGGPAAGADGGG</sequence>
<dbReference type="PANTHER" id="PTHR30346:SF29">
    <property type="entry name" value="LYSR SUBSTRATE-BINDING"/>
    <property type="match status" value="1"/>
</dbReference>
<evidence type="ECO:0000256" key="2">
    <source>
        <dbReference type="ARBA" id="ARBA00023015"/>
    </source>
</evidence>
<dbReference type="InterPro" id="IPR000847">
    <property type="entry name" value="LysR_HTH_N"/>
</dbReference>
<evidence type="ECO:0000256" key="1">
    <source>
        <dbReference type="ARBA" id="ARBA00009437"/>
    </source>
</evidence>
<evidence type="ECO:0000313" key="8">
    <source>
        <dbReference type="Proteomes" id="UP001183615"/>
    </source>
</evidence>
<evidence type="ECO:0000256" key="5">
    <source>
        <dbReference type="SAM" id="MobiDB-lite"/>
    </source>
</evidence>
<feature type="domain" description="HTH lysR-type" evidence="6">
    <location>
        <begin position="1"/>
        <end position="60"/>
    </location>
</feature>
<dbReference type="PROSITE" id="PS50931">
    <property type="entry name" value="HTH_LYSR"/>
    <property type="match status" value="1"/>
</dbReference>
<dbReference type="Pfam" id="PF03466">
    <property type="entry name" value="LysR_substrate"/>
    <property type="match status" value="1"/>
</dbReference>
<organism evidence="7 8">
    <name type="scientific">Streptomyces johnsoniae</name>
    <dbReference type="NCBI Taxonomy" id="3075532"/>
    <lineage>
        <taxon>Bacteria</taxon>
        <taxon>Bacillati</taxon>
        <taxon>Actinomycetota</taxon>
        <taxon>Actinomycetes</taxon>
        <taxon>Kitasatosporales</taxon>
        <taxon>Streptomycetaceae</taxon>
        <taxon>Streptomyces</taxon>
    </lineage>
</organism>
<dbReference type="InterPro" id="IPR036390">
    <property type="entry name" value="WH_DNA-bd_sf"/>
</dbReference>
<protein>
    <submittedName>
        <fullName evidence="7">LysR family transcriptional regulator</fullName>
    </submittedName>
</protein>
<dbReference type="RefSeq" id="WP_311621154.1">
    <property type="nucleotide sequence ID" value="NZ_JAVREV010000024.1"/>
</dbReference>
<keyword evidence="2" id="KW-0805">Transcription regulation</keyword>
<keyword evidence="3" id="KW-0238">DNA-binding</keyword>
<dbReference type="EMBL" id="JAVREV010000024">
    <property type="protein sequence ID" value="MDT0447034.1"/>
    <property type="molecule type" value="Genomic_DNA"/>
</dbReference>
<dbReference type="SUPFAM" id="SSF53850">
    <property type="entry name" value="Periplasmic binding protein-like II"/>
    <property type="match status" value="1"/>
</dbReference>
<dbReference type="Proteomes" id="UP001183615">
    <property type="component" value="Unassembled WGS sequence"/>
</dbReference>
<reference evidence="8" key="1">
    <citation type="submission" date="2023-07" db="EMBL/GenBank/DDBJ databases">
        <title>30 novel species of actinomycetes from the DSMZ collection.</title>
        <authorList>
            <person name="Nouioui I."/>
        </authorList>
    </citation>
    <scope>NUCLEOTIDE SEQUENCE [LARGE SCALE GENOMIC DNA]</scope>
    <source>
        <strain evidence="8">DSM 41886</strain>
    </source>
</reference>
<keyword evidence="8" id="KW-1185">Reference proteome</keyword>
<evidence type="ECO:0000259" key="6">
    <source>
        <dbReference type="PROSITE" id="PS50931"/>
    </source>
</evidence>
<accession>A0ABU2SF56</accession>
<dbReference type="SUPFAM" id="SSF46785">
    <property type="entry name" value="Winged helix' DNA-binding domain"/>
    <property type="match status" value="1"/>
</dbReference>
<dbReference type="Gene3D" id="3.40.190.290">
    <property type="match status" value="1"/>
</dbReference>
<comment type="similarity">
    <text evidence="1">Belongs to the LysR transcriptional regulatory family.</text>
</comment>
<keyword evidence="4" id="KW-0804">Transcription</keyword>
<dbReference type="InterPro" id="IPR005119">
    <property type="entry name" value="LysR_subst-bd"/>
</dbReference>
<dbReference type="Pfam" id="PF00126">
    <property type="entry name" value="HTH_1"/>
    <property type="match status" value="1"/>
</dbReference>
<feature type="compositionally biased region" description="Gly residues" evidence="5">
    <location>
        <begin position="311"/>
        <end position="322"/>
    </location>
</feature>
<dbReference type="Gene3D" id="1.10.10.10">
    <property type="entry name" value="Winged helix-like DNA-binding domain superfamily/Winged helix DNA-binding domain"/>
    <property type="match status" value="1"/>
</dbReference>
<proteinExistence type="inferred from homology"/>
<evidence type="ECO:0000313" key="7">
    <source>
        <dbReference type="EMBL" id="MDT0447034.1"/>
    </source>
</evidence>
<dbReference type="PANTHER" id="PTHR30346">
    <property type="entry name" value="TRANSCRIPTIONAL DUAL REGULATOR HCAR-RELATED"/>
    <property type="match status" value="1"/>
</dbReference>